<dbReference type="Gene3D" id="1.10.3860.10">
    <property type="entry name" value="Sodium:dicarboxylate symporter"/>
    <property type="match status" value="1"/>
</dbReference>
<evidence type="ECO:0000256" key="5">
    <source>
        <dbReference type="ARBA" id="ARBA00022989"/>
    </source>
</evidence>
<dbReference type="PANTHER" id="PTHR42865:SF7">
    <property type="entry name" value="PROTON_GLUTAMATE-ASPARTATE SYMPORTER"/>
    <property type="match status" value="1"/>
</dbReference>
<evidence type="ECO:0000256" key="1">
    <source>
        <dbReference type="ARBA" id="ARBA00004651"/>
    </source>
</evidence>
<evidence type="ECO:0000256" key="6">
    <source>
        <dbReference type="ARBA" id="ARBA00023136"/>
    </source>
</evidence>
<name>A0A7G9SL16_9SPHN</name>
<keyword evidence="5 7" id="KW-1133">Transmembrane helix</keyword>
<feature type="transmembrane region" description="Helical" evidence="7">
    <location>
        <begin position="61"/>
        <end position="86"/>
    </location>
</feature>
<evidence type="ECO:0000256" key="3">
    <source>
        <dbReference type="ARBA" id="ARBA00022475"/>
    </source>
</evidence>
<keyword evidence="9" id="KW-1185">Reference proteome</keyword>
<feature type="transmembrane region" description="Helical" evidence="7">
    <location>
        <begin position="166"/>
        <end position="193"/>
    </location>
</feature>
<feature type="transmembrane region" description="Helical" evidence="7">
    <location>
        <begin position="336"/>
        <end position="362"/>
    </location>
</feature>
<feature type="transmembrane region" description="Helical" evidence="7">
    <location>
        <begin position="12"/>
        <end position="41"/>
    </location>
</feature>
<proteinExistence type="predicted"/>
<gene>
    <name evidence="8" type="ORF">H9L13_05340</name>
</gene>
<reference evidence="8 9" key="1">
    <citation type="submission" date="2020-08" db="EMBL/GenBank/DDBJ databases">
        <title>Genome sequence of Sphingomonas lutea KCTC 23642T.</title>
        <authorList>
            <person name="Hyun D.-W."/>
            <person name="Bae J.-W."/>
        </authorList>
    </citation>
    <scope>NUCLEOTIDE SEQUENCE [LARGE SCALE GENOMIC DNA]</scope>
    <source>
        <strain evidence="8 9">KCTC 23642</strain>
    </source>
</reference>
<comment type="subcellular location">
    <subcellularLocation>
        <location evidence="1">Cell membrane</location>
        <topology evidence="1">Multi-pass membrane protein</topology>
    </subcellularLocation>
</comment>
<dbReference type="AlphaFoldDB" id="A0A7G9SL16"/>
<dbReference type="EMBL" id="CP060718">
    <property type="protein sequence ID" value="QNN68541.1"/>
    <property type="molecule type" value="Genomic_DNA"/>
</dbReference>
<dbReference type="InterPro" id="IPR001991">
    <property type="entry name" value="Na-dicarboxylate_symporter"/>
</dbReference>
<dbReference type="Pfam" id="PF00375">
    <property type="entry name" value="SDF"/>
    <property type="match status" value="1"/>
</dbReference>
<dbReference type="GO" id="GO:0005886">
    <property type="term" value="C:plasma membrane"/>
    <property type="evidence" value="ECO:0007669"/>
    <property type="project" value="UniProtKB-SubCell"/>
</dbReference>
<keyword evidence="2" id="KW-0813">Transport</keyword>
<dbReference type="InterPro" id="IPR036458">
    <property type="entry name" value="Na:dicarbo_symporter_sf"/>
</dbReference>
<dbReference type="PRINTS" id="PR00173">
    <property type="entry name" value="EDTRNSPORT"/>
</dbReference>
<evidence type="ECO:0000256" key="4">
    <source>
        <dbReference type="ARBA" id="ARBA00022692"/>
    </source>
</evidence>
<evidence type="ECO:0000256" key="2">
    <source>
        <dbReference type="ARBA" id="ARBA00022448"/>
    </source>
</evidence>
<dbReference type="PANTHER" id="PTHR42865">
    <property type="entry name" value="PROTON/GLUTAMATE-ASPARTATE SYMPORTER"/>
    <property type="match status" value="1"/>
</dbReference>
<accession>A0A7G9SL16</accession>
<feature type="transmembrane region" description="Helical" evidence="7">
    <location>
        <begin position="312"/>
        <end position="330"/>
    </location>
</feature>
<keyword evidence="4 7" id="KW-0812">Transmembrane</keyword>
<feature type="transmembrane region" description="Helical" evidence="7">
    <location>
        <begin position="135"/>
        <end position="154"/>
    </location>
</feature>
<dbReference type="Proteomes" id="UP000515971">
    <property type="component" value="Chromosome"/>
</dbReference>
<protein>
    <submittedName>
        <fullName evidence="8">Dicarboxylate/amino acid:cation symporter</fullName>
    </submittedName>
</protein>
<sequence>MAHLLDQGVREGLLAAAAFVGGLWLNALKMTVIPLVVALLVVGIAKSREAAAAGRIASRSVFWIVILCTSSAVFGALMVLLLTSVFPLPRGTAESLQAALGAIEQPDTAALPSILDFFKGIVPSNVIAAASNGDVLPLVVFAVLFALALAKVSAEGRQSVVALFEAVADALLVIIRWVLWVAPIGVFALAFTVGAAAGGEAFAGLGHYILTISAIGVLITLAAYPIAILIGRVRPGLFTRAMIGPQAVAISTRSSLASLPAMLTAARAIGVREQVADVTLPIAVALLRGTGPAMNCAVAFYVAHWLGFEPSLAQMIAATAVAAVMSYGAVSLPGEITFISSIAPIAMALGVPVAPLALFVAVEMIPDIFRTVGNVSLDVAVTTVVDRSTAENDPES</sequence>
<dbReference type="GO" id="GO:0015293">
    <property type="term" value="F:symporter activity"/>
    <property type="evidence" value="ECO:0007669"/>
    <property type="project" value="UniProtKB-KW"/>
</dbReference>
<evidence type="ECO:0000313" key="8">
    <source>
        <dbReference type="EMBL" id="QNN68541.1"/>
    </source>
</evidence>
<dbReference type="KEGG" id="slut:H9L13_05340"/>
<keyword evidence="6 7" id="KW-0472">Membrane</keyword>
<dbReference type="SUPFAM" id="SSF118215">
    <property type="entry name" value="Proton glutamate symport protein"/>
    <property type="match status" value="1"/>
</dbReference>
<evidence type="ECO:0000256" key="7">
    <source>
        <dbReference type="SAM" id="Phobius"/>
    </source>
</evidence>
<keyword evidence="3" id="KW-1003">Cell membrane</keyword>
<feature type="transmembrane region" description="Helical" evidence="7">
    <location>
        <begin position="205"/>
        <end position="230"/>
    </location>
</feature>
<organism evidence="8 9">
    <name type="scientific">Sphingomonas lutea</name>
    <dbReference type="NCBI Taxonomy" id="1045317"/>
    <lineage>
        <taxon>Bacteria</taxon>
        <taxon>Pseudomonadati</taxon>
        <taxon>Pseudomonadota</taxon>
        <taxon>Alphaproteobacteria</taxon>
        <taxon>Sphingomonadales</taxon>
        <taxon>Sphingomonadaceae</taxon>
        <taxon>Sphingomonas</taxon>
    </lineage>
</organism>
<evidence type="ECO:0000313" key="9">
    <source>
        <dbReference type="Proteomes" id="UP000515971"/>
    </source>
</evidence>